<organism evidence="10 11">
    <name type="scientific">Maritalea myrionectae</name>
    <dbReference type="NCBI Taxonomy" id="454601"/>
    <lineage>
        <taxon>Bacteria</taxon>
        <taxon>Pseudomonadati</taxon>
        <taxon>Pseudomonadota</taxon>
        <taxon>Alphaproteobacteria</taxon>
        <taxon>Hyphomicrobiales</taxon>
        <taxon>Devosiaceae</taxon>
        <taxon>Maritalea</taxon>
    </lineage>
</organism>
<dbReference type="GO" id="GO:0008643">
    <property type="term" value="P:carbohydrate transport"/>
    <property type="evidence" value="ECO:0007669"/>
    <property type="project" value="InterPro"/>
</dbReference>
<keyword evidence="8" id="KW-0472">Membrane</keyword>
<dbReference type="InterPro" id="IPR003439">
    <property type="entry name" value="ABC_transporter-like_ATP-bd"/>
</dbReference>
<dbReference type="Proteomes" id="UP000258927">
    <property type="component" value="Chromosome"/>
</dbReference>
<comment type="similarity">
    <text evidence="2">Belongs to the ABC transporter superfamily.</text>
</comment>
<dbReference type="InterPro" id="IPR012340">
    <property type="entry name" value="NA-bd_OB-fold"/>
</dbReference>
<dbReference type="CDD" id="cd03301">
    <property type="entry name" value="ABC_MalK_N"/>
    <property type="match status" value="1"/>
</dbReference>
<proteinExistence type="inferred from homology"/>
<comment type="subcellular location">
    <subcellularLocation>
        <location evidence="1">Cell inner membrane</location>
        <topology evidence="1">Peripheral membrane protein</topology>
    </subcellularLocation>
</comment>
<keyword evidence="5" id="KW-0547">Nucleotide-binding</keyword>
<gene>
    <name evidence="10" type="ORF">MXMO3_02414</name>
</gene>
<keyword evidence="7" id="KW-1278">Translocase</keyword>
<evidence type="ECO:0000256" key="7">
    <source>
        <dbReference type="ARBA" id="ARBA00022967"/>
    </source>
</evidence>
<dbReference type="KEGG" id="mmyr:MXMO3_02414"/>
<dbReference type="Gene3D" id="2.40.50.140">
    <property type="entry name" value="Nucleic acid-binding proteins"/>
    <property type="match status" value="1"/>
</dbReference>
<evidence type="ECO:0000256" key="2">
    <source>
        <dbReference type="ARBA" id="ARBA00005417"/>
    </source>
</evidence>
<protein>
    <submittedName>
        <fullName evidence="10">Nod factor export ATP-binding protein</fullName>
    </submittedName>
</protein>
<keyword evidence="3" id="KW-0813">Transport</keyword>
<dbReference type="PROSITE" id="PS50893">
    <property type="entry name" value="ABC_TRANSPORTER_2"/>
    <property type="match status" value="1"/>
</dbReference>
<keyword evidence="11" id="KW-1185">Reference proteome</keyword>
<feature type="domain" description="ABC transporter" evidence="9">
    <location>
        <begin position="11"/>
        <end position="244"/>
    </location>
</feature>
<dbReference type="FunFam" id="3.40.50.300:FF:000042">
    <property type="entry name" value="Maltose/maltodextrin ABC transporter, ATP-binding protein"/>
    <property type="match status" value="1"/>
</dbReference>
<dbReference type="InterPro" id="IPR017871">
    <property type="entry name" value="ABC_transporter-like_CS"/>
</dbReference>
<evidence type="ECO:0000256" key="3">
    <source>
        <dbReference type="ARBA" id="ARBA00022448"/>
    </source>
</evidence>
<dbReference type="Gene3D" id="3.40.50.300">
    <property type="entry name" value="P-loop containing nucleotide triphosphate hydrolases"/>
    <property type="match status" value="1"/>
</dbReference>
<dbReference type="InterPro" id="IPR003593">
    <property type="entry name" value="AAA+_ATPase"/>
</dbReference>
<dbReference type="PANTHER" id="PTHR43875:SF15">
    <property type="entry name" value="TREHALOSE IMPORT ATP-BINDING PROTEIN SUGC"/>
    <property type="match status" value="1"/>
</dbReference>
<dbReference type="PROSITE" id="PS00211">
    <property type="entry name" value="ABC_TRANSPORTER_1"/>
    <property type="match status" value="1"/>
</dbReference>
<dbReference type="SUPFAM" id="SSF50331">
    <property type="entry name" value="MOP-like"/>
    <property type="match status" value="1"/>
</dbReference>
<accession>A0A2R4MFV7</accession>
<evidence type="ECO:0000313" key="10">
    <source>
        <dbReference type="EMBL" id="AVX04927.1"/>
    </source>
</evidence>
<dbReference type="GO" id="GO:0140359">
    <property type="term" value="F:ABC-type transporter activity"/>
    <property type="evidence" value="ECO:0007669"/>
    <property type="project" value="InterPro"/>
</dbReference>
<name>A0A2R4MFV7_9HYPH</name>
<evidence type="ECO:0000256" key="8">
    <source>
        <dbReference type="ARBA" id="ARBA00023136"/>
    </source>
</evidence>
<evidence type="ECO:0000256" key="4">
    <source>
        <dbReference type="ARBA" id="ARBA00022475"/>
    </source>
</evidence>
<sequence>MTQSNIENAAIEFVEVNKSYGDLHVVDNLTLSIEANEFVALLGPSGCGKSTLLKLISGIEAPSAGEIYVDGELVNYKLPRDRNVAMVFQNYALYPHMTVAQNIAYPLKTGFRRQFSAKEIEEKVLRVAEIVDIQSQLAKLPEHLSGGQRQRVALARAIIREPVAFLMDEPLSNLDALLRDGMRQQLMALHKRVGRATLYVTHDQLEAMTMANRIVVLNGGVVQQIGTPREVFHKPANMFVANFVGSPTMNFVRGLVAEDKRSVLLNGGVSLATHPMPTAEIGQPVTIGLRPTDLITARNEDAENVLTGHIFQTEYTGADHLCSLSLTGGEELRVRDDGRAMPNIGDTKRLKVDKDYVHVFDAAGIRIPSKAD</sequence>
<dbReference type="AlphaFoldDB" id="A0A2R4MFV7"/>
<dbReference type="EMBL" id="CP021330">
    <property type="protein sequence ID" value="AVX04927.1"/>
    <property type="molecule type" value="Genomic_DNA"/>
</dbReference>
<dbReference type="InterPro" id="IPR008995">
    <property type="entry name" value="Mo/tungstate-bd_C_term_dom"/>
</dbReference>
<dbReference type="InterPro" id="IPR027417">
    <property type="entry name" value="P-loop_NTPase"/>
</dbReference>
<evidence type="ECO:0000259" key="9">
    <source>
        <dbReference type="PROSITE" id="PS50893"/>
    </source>
</evidence>
<dbReference type="RefSeq" id="WP_117396025.1">
    <property type="nucleotide sequence ID" value="NZ_CP021330.1"/>
</dbReference>
<dbReference type="Gene3D" id="2.40.50.100">
    <property type="match status" value="1"/>
</dbReference>
<reference evidence="10 11" key="1">
    <citation type="submission" date="2017-05" db="EMBL/GenBank/DDBJ databases">
        <title>Genome Analysis of Maritalea myrionectae HL2708#5.</title>
        <authorList>
            <consortium name="Cotde Inc.-PKNU"/>
            <person name="Jang D."/>
            <person name="Oh H.-M."/>
        </authorList>
    </citation>
    <scope>NUCLEOTIDE SEQUENCE [LARGE SCALE GENOMIC DNA]</scope>
    <source>
        <strain evidence="10 11">HL2708#5</strain>
    </source>
</reference>
<dbReference type="InterPro" id="IPR015855">
    <property type="entry name" value="ABC_transpr_MalK-like"/>
</dbReference>
<evidence type="ECO:0000256" key="6">
    <source>
        <dbReference type="ARBA" id="ARBA00022840"/>
    </source>
</evidence>
<keyword evidence="4" id="KW-1003">Cell membrane</keyword>
<dbReference type="InterPro" id="IPR047641">
    <property type="entry name" value="ABC_transpr_MalK/UgpC-like"/>
</dbReference>
<keyword evidence="6 10" id="KW-0067">ATP-binding</keyword>
<dbReference type="Pfam" id="PF17912">
    <property type="entry name" value="OB_MalK"/>
    <property type="match status" value="1"/>
</dbReference>
<dbReference type="SUPFAM" id="SSF52540">
    <property type="entry name" value="P-loop containing nucleoside triphosphate hydrolases"/>
    <property type="match status" value="1"/>
</dbReference>
<evidence type="ECO:0000313" key="11">
    <source>
        <dbReference type="Proteomes" id="UP000258927"/>
    </source>
</evidence>
<dbReference type="GO" id="GO:0005524">
    <property type="term" value="F:ATP binding"/>
    <property type="evidence" value="ECO:0007669"/>
    <property type="project" value="UniProtKB-KW"/>
</dbReference>
<dbReference type="PANTHER" id="PTHR43875">
    <property type="entry name" value="MALTODEXTRIN IMPORT ATP-BINDING PROTEIN MSMX"/>
    <property type="match status" value="1"/>
</dbReference>
<dbReference type="GO" id="GO:0055052">
    <property type="term" value="C:ATP-binding cassette (ABC) transporter complex, substrate-binding subunit-containing"/>
    <property type="evidence" value="ECO:0007669"/>
    <property type="project" value="TreeGrafter"/>
</dbReference>
<evidence type="ECO:0000256" key="5">
    <source>
        <dbReference type="ARBA" id="ARBA00022741"/>
    </source>
</evidence>
<evidence type="ECO:0000256" key="1">
    <source>
        <dbReference type="ARBA" id="ARBA00004417"/>
    </source>
</evidence>
<dbReference type="GO" id="GO:0016887">
    <property type="term" value="F:ATP hydrolysis activity"/>
    <property type="evidence" value="ECO:0007669"/>
    <property type="project" value="InterPro"/>
</dbReference>
<dbReference type="SMART" id="SM00382">
    <property type="entry name" value="AAA"/>
    <property type="match status" value="1"/>
</dbReference>
<dbReference type="Pfam" id="PF00005">
    <property type="entry name" value="ABC_tran"/>
    <property type="match status" value="1"/>
</dbReference>
<dbReference type="InterPro" id="IPR040582">
    <property type="entry name" value="OB_MalK-like"/>
</dbReference>